<comment type="caution">
    <text evidence="2">The sequence shown here is derived from an EMBL/GenBank/DDBJ whole genome shotgun (WGS) entry which is preliminary data.</text>
</comment>
<feature type="region of interest" description="Disordered" evidence="1">
    <location>
        <begin position="1"/>
        <end position="28"/>
    </location>
</feature>
<feature type="region of interest" description="Disordered" evidence="1">
    <location>
        <begin position="100"/>
        <end position="121"/>
    </location>
</feature>
<feature type="compositionally biased region" description="Low complexity" evidence="1">
    <location>
        <begin position="11"/>
        <end position="28"/>
    </location>
</feature>
<feature type="compositionally biased region" description="Basic and acidic residues" evidence="1">
    <location>
        <begin position="1"/>
        <end position="10"/>
    </location>
</feature>
<dbReference type="EMBL" id="JAACNO010000897">
    <property type="protein sequence ID" value="KAF4144115.1"/>
    <property type="molecule type" value="Genomic_DNA"/>
</dbReference>
<evidence type="ECO:0000313" key="3">
    <source>
        <dbReference type="Proteomes" id="UP000704712"/>
    </source>
</evidence>
<reference evidence="2" key="1">
    <citation type="submission" date="2020-03" db="EMBL/GenBank/DDBJ databases">
        <title>Hybrid Assembly of Korean Phytophthora infestans isolates.</title>
        <authorList>
            <person name="Prokchorchik M."/>
            <person name="Lee Y."/>
            <person name="Seo J."/>
            <person name="Cho J.-H."/>
            <person name="Park Y.-E."/>
            <person name="Jang D.-C."/>
            <person name="Im J.-S."/>
            <person name="Choi J.-G."/>
            <person name="Park H.-J."/>
            <person name="Lee G.-B."/>
            <person name="Lee Y.-G."/>
            <person name="Hong S.-Y."/>
            <person name="Cho K."/>
            <person name="Sohn K.H."/>
        </authorList>
    </citation>
    <scope>NUCLEOTIDE SEQUENCE</scope>
    <source>
        <strain evidence="2">KR_2_A2</strain>
    </source>
</reference>
<sequence>YATKEEDKSKASSGGADAADSAVEAASRSTHFHPVHYVTLDMRLLNRSYFSLKFRTKTFTRLFAIKQQIQKQHGLCKRHFAETNELRHDMMTFAEYEIKGAPEGDPEVPEHNPLVLATEKN</sequence>
<evidence type="ECO:0000256" key="1">
    <source>
        <dbReference type="SAM" id="MobiDB-lite"/>
    </source>
</evidence>
<evidence type="ECO:0000313" key="2">
    <source>
        <dbReference type="EMBL" id="KAF4144115.1"/>
    </source>
</evidence>
<dbReference type="AlphaFoldDB" id="A0A8S9UT30"/>
<gene>
    <name evidence="2" type="ORF">GN958_ATG06707</name>
</gene>
<protein>
    <submittedName>
        <fullName evidence="2">Uncharacterized protein</fullName>
    </submittedName>
</protein>
<proteinExistence type="predicted"/>
<organism evidence="2 3">
    <name type="scientific">Phytophthora infestans</name>
    <name type="common">Potato late blight agent</name>
    <name type="synonym">Botrytis infestans</name>
    <dbReference type="NCBI Taxonomy" id="4787"/>
    <lineage>
        <taxon>Eukaryota</taxon>
        <taxon>Sar</taxon>
        <taxon>Stramenopiles</taxon>
        <taxon>Oomycota</taxon>
        <taxon>Peronosporomycetes</taxon>
        <taxon>Peronosporales</taxon>
        <taxon>Peronosporaceae</taxon>
        <taxon>Phytophthora</taxon>
    </lineage>
</organism>
<accession>A0A8S9UT30</accession>
<feature type="non-terminal residue" evidence="2">
    <location>
        <position position="1"/>
    </location>
</feature>
<name>A0A8S9UT30_PHYIN</name>
<dbReference type="Proteomes" id="UP000704712">
    <property type="component" value="Unassembled WGS sequence"/>
</dbReference>